<dbReference type="GO" id="GO:0008074">
    <property type="term" value="C:guanylate cyclase complex, soluble"/>
    <property type="evidence" value="ECO:0007669"/>
    <property type="project" value="TreeGrafter"/>
</dbReference>
<feature type="domain" description="Heme NO-binding" evidence="1">
    <location>
        <begin position="2"/>
        <end position="152"/>
    </location>
</feature>
<dbReference type="EMBL" id="FOPU01000003">
    <property type="protein sequence ID" value="SFH20537.1"/>
    <property type="molecule type" value="Genomic_DNA"/>
</dbReference>
<dbReference type="PANTHER" id="PTHR45655">
    <property type="entry name" value="GUANYLATE CYCLASE SOLUBLE SUBUNIT BETA-2"/>
    <property type="match status" value="1"/>
</dbReference>
<sequence>MHGLVNRSIEGFLRASYGQETWTAIADAAGVDPEGFLTWSPSPDKVTDSVLFTAARMLGKSAGECLEDMGAWLTRQEEIRRLLRFSGPDYREFLESLRELPGRIGLVIPDLEIPALSVTHEGEGHYCIRPKAHHPRLLQVTAGIIRGMADDYGALALIAAQRDRVTVEIALHDFAHRRRFSLTPDAARA</sequence>
<accession>A0A1I2Y5A2</accession>
<dbReference type="Pfam" id="PF07700">
    <property type="entry name" value="HNOB"/>
    <property type="match status" value="1"/>
</dbReference>
<keyword evidence="3" id="KW-1185">Reference proteome</keyword>
<dbReference type="GO" id="GO:0070482">
    <property type="term" value="P:response to oxygen levels"/>
    <property type="evidence" value="ECO:0007669"/>
    <property type="project" value="TreeGrafter"/>
</dbReference>
<dbReference type="Proteomes" id="UP000183635">
    <property type="component" value="Unassembled WGS sequence"/>
</dbReference>
<dbReference type="PANTHER" id="PTHR45655:SF13">
    <property type="entry name" value="SOLUBLE GUANYLATE CYCLASE GCY-32-RELATED"/>
    <property type="match status" value="1"/>
</dbReference>
<dbReference type="STRING" id="34004.SAMN04488021_10344"/>
<dbReference type="OrthoDB" id="981203at2"/>
<dbReference type="SUPFAM" id="SSF111126">
    <property type="entry name" value="Ligand-binding domain in the NO signalling and Golgi transport"/>
    <property type="match status" value="1"/>
</dbReference>
<dbReference type="InterPro" id="IPR038158">
    <property type="entry name" value="H-NOX_domain_sf"/>
</dbReference>
<dbReference type="Gene3D" id="3.90.1520.10">
    <property type="entry name" value="H-NOX domain"/>
    <property type="match status" value="1"/>
</dbReference>
<dbReference type="GO" id="GO:0019934">
    <property type="term" value="P:cGMP-mediated signaling"/>
    <property type="evidence" value="ECO:0007669"/>
    <property type="project" value="TreeGrafter"/>
</dbReference>
<dbReference type="RefSeq" id="WP_074966192.1">
    <property type="nucleotide sequence ID" value="NZ_CBCRYP010000004.1"/>
</dbReference>
<dbReference type="GO" id="GO:0004383">
    <property type="term" value="F:guanylate cyclase activity"/>
    <property type="evidence" value="ECO:0007669"/>
    <property type="project" value="TreeGrafter"/>
</dbReference>
<gene>
    <name evidence="2" type="ORF">SAMN04488021_10344</name>
</gene>
<dbReference type="GO" id="GO:0020037">
    <property type="term" value="F:heme binding"/>
    <property type="evidence" value="ECO:0007669"/>
    <property type="project" value="InterPro"/>
</dbReference>
<evidence type="ECO:0000313" key="3">
    <source>
        <dbReference type="Proteomes" id="UP000183635"/>
    </source>
</evidence>
<evidence type="ECO:0000313" key="2">
    <source>
        <dbReference type="EMBL" id="SFH20537.1"/>
    </source>
</evidence>
<evidence type="ECO:0000259" key="1">
    <source>
        <dbReference type="Pfam" id="PF07700"/>
    </source>
</evidence>
<proteinExistence type="predicted"/>
<name>A0A1I2Y5A2_9RHOB</name>
<protein>
    <submittedName>
        <fullName evidence="2">Haem-NO-binding</fullName>
    </submittedName>
</protein>
<organism evidence="2 3">
    <name type="scientific">Paracoccus aminovorans</name>
    <dbReference type="NCBI Taxonomy" id="34004"/>
    <lineage>
        <taxon>Bacteria</taxon>
        <taxon>Pseudomonadati</taxon>
        <taxon>Pseudomonadota</taxon>
        <taxon>Alphaproteobacteria</taxon>
        <taxon>Rhodobacterales</taxon>
        <taxon>Paracoccaceae</taxon>
        <taxon>Paracoccus</taxon>
    </lineage>
</organism>
<reference evidence="2 3" key="1">
    <citation type="submission" date="2016-10" db="EMBL/GenBank/DDBJ databases">
        <authorList>
            <person name="de Groot N.N."/>
        </authorList>
    </citation>
    <scope>NUCLEOTIDE SEQUENCE [LARGE SCALE GENOMIC DNA]</scope>
    <source>
        <strain evidence="2 3">DSM 8537</strain>
    </source>
</reference>
<dbReference type="InterPro" id="IPR024096">
    <property type="entry name" value="NO_sig/Golgi_transp_ligand-bd"/>
</dbReference>
<dbReference type="InterPro" id="IPR011644">
    <property type="entry name" value="Heme_NO-bd"/>
</dbReference>
<dbReference type="AlphaFoldDB" id="A0A1I2Y5A2"/>